<reference evidence="1 2" key="1">
    <citation type="submission" date="2019-07" db="EMBL/GenBank/DDBJ databases">
        <title>Whole genome shotgun sequence of Asaia bogorensis NBRC 16594.</title>
        <authorList>
            <person name="Hosoyama A."/>
            <person name="Uohara A."/>
            <person name="Ohji S."/>
            <person name="Ichikawa N."/>
        </authorList>
    </citation>
    <scope>NUCLEOTIDE SEQUENCE [LARGE SCALE GENOMIC DNA]</scope>
    <source>
        <strain evidence="1 2">NBRC 16594</strain>
    </source>
</reference>
<proteinExistence type="predicted"/>
<evidence type="ECO:0000313" key="2">
    <source>
        <dbReference type="Proteomes" id="UP000321287"/>
    </source>
</evidence>
<gene>
    <name evidence="1" type="ORF">ABO01nite_29150</name>
</gene>
<protein>
    <submittedName>
        <fullName evidence="1">Uncharacterized protein</fullName>
    </submittedName>
</protein>
<organism evidence="1 2">
    <name type="scientific">Asaia bogorensis NBRC 16594</name>
    <dbReference type="NCBI Taxonomy" id="1231624"/>
    <lineage>
        <taxon>Bacteria</taxon>
        <taxon>Pseudomonadati</taxon>
        <taxon>Pseudomonadota</taxon>
        <taxon>Alphaproteobacteria</taxon>
        <taxon>Acetobacterales</taxon>
        <taxon>Acetobacteraceae</taxon>
        <taxon>Asaia</taxon>
    </lineage>
</organism>
<dbReference type="EMBL" id="BJVS01000010">
    <property type="protein sequence ID" value="GEL54908.1"/>
    <property type="molecule type" value="Genomic_DNA"/>
</dbReference>
<keyword evidence="2" id="KW-1185">Reference proteome</keyword>
<sequence>MTPADKRGRRIDALTQRANLLRPTSRKGHETIIVATIRALALHAGPDLLGALKAAAERKATVRALSKRLEIPPGAGIAKLSAASTAWDKGRRSDQTADARIKGNAAAAARAADRRAKAVAIARPLWSLSSGEMPNTEIERRAGLSITTLYRALGRRSIAQKTAKQRREKNNA</sequence>
<accession>A0AAN4R5Q7</accession>
<evidence type="ECO:0000313" key="1">
    <source>
        <dbReference type="EMBL" id="GEL54908.1"/>
    </source>
</evidence>
<comment type="caution">
    <text evidence="1">The sequence shown here is derived from an EMBL/GenBank/DDBJ whole genome shotgun (WGS) entry which is preliminary data.</text>
</comment>
<dbReference type="AlphaFoldDB" id="A0AAN4R5Q7"/>
<name>A0AAN4R5Q7_9PROT</name>
<dbReference type="Proteomes" id="UP000321287">
    <property type="component" value="Unassembled WGS sequence"/>
</dbReference>